<gene>
    <name evidence="1" type="ORF">MCOR_24260</name>
</gene>
<name>A0A6J8BZA2_MYTCO</name>
<evidence type="ECO:0000313" key="1">
    <source>
        <dbReference type="EMBL" id="CAC5389042.1"/>
    </source>
</evidence>
<proteinExistence type="predicted"/>
<keyword evidence="2" id="KW-1185">Reference proteome</keyword>
<organism evidence="1 2">
    <name type="scientific">Mytilus coruscus</name>
    <name type="common">Sea mussel</name>
    <dbReference type="NCBI Taxonomy" id="42192"/>
    <lineage>
        <taxon>Eukaryota</taxon>
        <taxon>Metazoa</taxon>
        <taxon>Spiralia</taxon>
        <taxon>Lophotrochozoa</taxon>
        <taxon>Mollusca</taxon>
        <taxon>Bivalvia</taxon>
        <taxon>Autobranchia</taxon>
        <taxon>Pteriomorphia</taxon>
        <taxon>Mytilida</taxon>
        <taxon>Mytiloidea</taxon>
        <taxon>Mytilidae</taxon>
        <taxon>Mytilinae</taxon>
        <taxon>Mytilus</taxon>
    </lineage>
</organism>
<dbReference type="Proteomes" id="UP000507470">
    <property type="component" value="Unassembled WGS sequence"/>
</dbReference>
<evidence type="ECO:0000313" key="2">
    <source>
        <dbReference type="Proteomes" id="UP000507470"/>
    </source>
</evidence>
<dbReference type="EMBL" id="CACVKT020004311">
    <property type="protein sequence ID" value="CAC5389042.1"/>
    <property type="molecule type" value="Genomic_DNA"/>
</dbReference>
<sequence>MTMKCKNRRSCSVCKRKHPTILHYESKTENKQSVGNLSSNIESPSIQSTSDIVNQIGTGYLKSSCAMAIVLVKVKLRDKLKTIDTYAFFDTGRSVSFCTESLMRQLGGSGKFKQIKLNTMGSPLRMHTCMLDGLQVCDMDMNHIIDLRTVYTNDKMPVTDAHIPTNNELTKWPHLNGVRLPDIDSTVGLMIGNNVPDAYTPFEVATGPTCSTHATKTRLGYIDYMEFEKLINDKRENSVEDKCLNESVHFENGHYCIALPFTNKNIKFPNNESQGLQLLKGIRSKMIKNPNFKDDYVSFISNLLVKGYAEKVSE</sequence>
<protein>
    <recommendedName>
        <fullName evidence="3">Peptidase aspartic putative domain-containing protein</fullName>
    </recommendedName>
</protein>
<evidence type="ECO:0008006" key="3">
    <source>
        <dbReference type="Google" id="ProtNLM"/>
    </source>
</evidence>
<accession>A0A6J8BZA2</accession>
<dbReference type="PANTHER" id="PTHR47331:SF1">
    <property type="entry name" value="GAG-LIKE PROTEIN"/>
    <property type="match status" value="1"/>
</dbReference>
<dbReference type="OrthoDB" id="6144460at2759"/>
<dbReference type="AlphaFoldDB" id="A0A6J8BZA2"/>
<dbReference type="PANTHER" id="PTHR47331">
    <property type="entry name" value="PHD-TYPE DOMAIN-CONTAINING PROTEIN"/>
    <property type="match status" value="1"/>
</dbReference>
<reference evidence="1 2" key="1">
    <citation type="submission" date="2020-06" db="EMBL/GenBank/DDBJ databases">
        <authorList>
            <person name="Li R."/>
            <person name="Bekaert M."/>
        </authorList>
    </citation>
    <scope>NUCLEOTIDE SEQUENCE [LARGE SCALE GENOMIC DNA]</scope>
    <source>
        <strain evidence="2">wild</strain>
    </source>
</reference>